<name>A0ABN6XE22_9CELL</name>
<reference evidence="4" key="1">
    <citation type="journal article" date="2019" name="Int. J. Syst. Evol. Microbiol.">
        <title>The Global Catalogue of Microorganisms (GCM) 10K type strain sequencing project: providing services to taxonomists for standard genome sequencing and annotation.</title>
        <authorList>
            <consortium name="The Broad Institute Genomics Platform"/>
            <consortium name="The Broad Institute Genome Sequencing Center for Infectious Disease"/>
            <person name="Wu L."/>
            <person name="Ma J."/>
        </authorList>
    </citation>
    <scope>NUCLEOTIDE SEQUENCE [LARGE SCALE GENOMIC DNA]</scope>
    <source>
        <strain evidence="4">NBRC 108565</strain>
    </source>
</reference>
<feature type="region of interest" description="Disordered" evidence="1">
    <location>
        <begin position="62"/>
        <end position="96"/>
    </location>
</feature>
<dbReference type="InterPro" id="IPR036726">
    <property type="entry name" value="GTP1_OBG_dom_sf"/>
</dbReference>
<dbReference type="InterPro" id="IPR006169">
    <property type="entry name" value="GTP1_OBG_dom"/>
</dbReference>
<evidence type="ECO:0000313" key="4">
    <source>
        <dbReference type="Proteomes" id="UP001321475"/>
    </source>
</evidence>
<dbReference type="PANTHER" id="PTHR11702">
    <property type="entry name" value="DEVELOPMENTALLY REGULATED GTP-BINDING PROTEIN-RELATED"/>
    <property type="match status" value="1"/>
</dbReference>
<dbReference type="PANTHER" id="PTHR11702:SF31">
    <property type="entry name" value="MITOCHONDRIAL RIBOSOME-ASSOCIATED GTPASE 2"/>
    <property type="match status" value="1"/>
</dbReference>
<dbReference type="InterPro" id="IPR045086">
    <property type="entry name" value="OBG_GTPase"/>
</dbReference>
<dbReference type="PROSITE" id="PS51883">
    <property type="entry name" value="OBG"/>
    <property type="match status" value="1"/>
</dbReference>
<proteinExistence type="predicted"/>
<evidence type="ECO:0000313" key="3">
    <source>
        <dbReference type="EMBL" id="BDZ43122.1"/>
    </source>
</evidence>
<evidence type="ECO:0000259" key="2">
    <source>
        <dbReference type="PROSITE" id="PS51883"/>
    </source>
</evidence>
<dbReference type="Proteomes" id="UP001321475">
    <property type="component" value="Chromosome"/>
</dbReference>
<feature type="domain" description="Obg" evidence="2">
    <location>
        <begin position="2"/>
        <end position="96"/>
    </location>
</feature>
<feature type="compositionally biased region" description="Polar residues" evidence="1">
    <location>
        <begin position="84"/>
        <end position="96"/>
    </location>
</feature>
<gene>
    <name evidence="3" type="ORF">GCM10025865_24210</name>
</gene>
<dbReference type="Gene3D" id="2.70.210.12">
    <property type="entry name" value="GTP1/OBG domain"/>
    <property type="match status" value="1"/>
</dbReference>
<keyword evidence="4" id="KW-1185">Reference proteome</keyword>
<evidence type="ECO:0000256" key="1">
    <source>
        <dbReference type="SAM" id="MobiDB-lite"/>
    </source>
</evidence>
<sequence length="96" mass="9654">MATFVDRVVLHVAGGDGGNGCASIRREKFKPLAGPDGGNGGNGGTVLLRVAPGTTTLLAYHHSPHRRATSGTQGMGDNRHGANGETSCSTSPTAPS</sequence>
<dbReference type="Pfam" id="PF01018">
    <property type="entry name" value="GTP1_OBG"/>
    <property type="match status" value="1"/>
</dbReference>
<organism evidence="3 4">
    <name type="scientific">Paraoerskovia sediminicola</name>
    <dbReference type="NCBI Taxonomy" id="1138587"/>
    <lineage>
        <taxon>Bacteria</taxon>
        <taxon>Bacillati</taxon>
        <taxon>Actinomycetota</taxon>
        <taxon>Actinomycetes</taxon>
        <taxon>Micrococcales</taxon>
        <taxon>Cellulomonadaceae</taxon>
        <taxon>Paraoerskovia</taxon>
    </lineage>
</organism>
<protein>
    <recommendedName>
        <fullName evidence="2">Obg domain-containing protein</fullName>
    </recommendedName>
</protein>
<dbReference type="SUPFAM" id="SSF82051">
    <property type="entry name" value="Obg GTP-binding protein N-terminal domain"/>
    <property type="match status" value="1"/>
</dbReference>
<dbReference type="EMBL" id="AP027729">
    <property type="protein sequence ID" value="BDZ43122.1"/>
    <property type="molecule type" value="Genomic_DNA"/>
</dbReference>
<accession>A0ABN6XE22</accession>